<feature type="compositionally biased region" description="Low complexity" evidence="8">
    <location>
        <begin position="745"/>
        <end position="775"/>
    </location>
</feature>
<feature type="region of interest" description="Disordered" evidence="8">
    <location>
        <begin position="897"/>
        <end position="1001"/>
    </location>
</feature>
<comment type="function">
    <text evidence="6">Component of the NuA4 histone acetyltransferase complex which is involved in transcriptional activation of selected genes principally by acetylation of nucleosomal histone H4 and H2A. The NuA4 complex is also involved in DNA repair. Involved in gene silencing by neighboring heterochromatin, blockage of the silencing spreading along the chromosome, and required for cell cycle progression through G2/M.</text>
</comment>
<feature type="compositionally biased region" description="Polar residues" evidence="8">
    <location>
        <begin position="920"/>
        <end position="992"/>
    </location>
</feature>
<feature type="region of interest" description="Disordered" evidence="8">
    <location>
        <begin position="831"/>
        <end position="866"/>
    </location>
</feature>
<comment type="similarity">
    <text evidence="2 7">Belongs to the enhancer of polycomb family.</text>
</comment>
<feature type="compositionally biased region" description="Polar residues" evidence="8">
    <location>
        <begin position="776"/>
        <end position="788"/>
    </location>
</feature>
<dbReference type="AlphaFoldDB" id="A0AAV5RML7"/>
<evidence type="ECO:0000313" key="10">
    <source>
        <dbReference type="EMBL" id="GMM51739.1"/>
    </source>
</evidence>
<dbReference type="InterPro" id="IPR024943">
    <property type="entry name" value="Enhancer_polycomb"/>
</dbReference>
<evidence type="ECO:0000313" key="11">
    <source>
        <dbReference type="Proteomes" id="UP001362899"/>
    </source>
</evidence>
<dbReference type="Pfam" id="PF10513">
    <property type="entry name" value="EPL1"/>
    <property type="match status" value="1"/>
</dbReference>
<dbReference type="CDD" id="cd22249">
    <property type="entry name" value="UDM1_RNF168_RNF169-like"/>
    <property type="match status" value="1"/>
</dbReference>
<dbReference type="GO" id="GO:0035267">
    <property type="term" value="C:NuA4 histone acetyltransferase complex"/>
    <property type="evidence" value="ECO:0007669"/>
    <property type="project" value="InterPro"/>
</dbReference>
<protein>
    <recommendedName>
        <fullName evidence="7">Enhancer of polycomb-like protein</fullName>
    </recommendedName>
</protein>
<evidence type="ECO:0000256" key="7">
    <source>
        <dbReference type="RuleBase" id="RU361124"/>
    </source>
</evidence>
<organism evidence="10 11">
    <name type="scientific">Starmerella bacillaris</name>
    <name type="common">Yeast</name>
    <name type="synonym">Candida zemplinina</name>
    <dbReference type="NCBI Taxonomy" id="1247836"/>
    <lineage>
        <taxon>Eukaryota</taxon>
        <taxon>Fungi</taxon>
        <taxon>Dikarya</taxon>
        <taxon>Ascomycota</taxon>
        <taxon>Saccharomycotina</taxon>
        <taxon>Dipodascomycetes</taxon>
        <taxon>Dipodascales</taxon>
        <taxon>Trichomonascaceae</taxon>
        <taxon>Starmerella</taxon>
    </lineage>
</organism>
<name>A0AAV5RML7_STABA</name>
<evidence type="ECO:0000256" key="4">
    <source>
        <dbReference type="ARBA" id="ARBA00023163"/>
    </source>
</evidence>
<comment type="subcellular location">
    <subcellularLocation>
        <location evidence="1 7">Nucleus</location>
    </subcellularLocation>
</comment>
<keyword evidence="11" id="KW-1185">Reference proteome</keyword>
<dbReference type="GO" id="GO:0006357">
    <property type="term" value="P:regulation of transcription by RNA polymerase II"/>
    <property type="evidence" value="ECO:0007669"/>
    <property type="project" value="InterPro"/>
</dbReference>
<dbReference type="Proteomes" id="UP001362899">
    <property type="component" value="Unassembled WGS sequence"/>
</dbReference>
<evidence type="ECO:0000256" key="1">
    <source>
        <dbReference type="ARBA" id="ARBA00004123"/>
    </source>
</evidence>
<keyword evidence="5 7" id="KW-0539">Nucleus</keyword>
<feature type="region of interest" description="Disordered" evidence="8">
    <location>
        <begin position="367"/>
        <end position="397"/>
    </location>
</feature>
<accession>A0AAV5RML7</accession>
<feature type="compositionally biased region" description="Low complexity" evidence="8">
    <location>
        <begin position="906"/>
        <end position="919"/>
    </location>
</feature>
<reference evidence="10 11" key="1">
    <citation type="journal article" date="2023" name="Elife">
        <title>Identification of key yeast species and microbe-microbe interactions impacting larval growth of Drosophila in the wild.</title>
        <authorList>
            <person name="Mure A."/>
            <person name="Sugiura Y."/>
            <person name="Maeda R."/>
            <person name="Honda K."/>
            <person name="Sakurai N."/>
            <person name="Takahashi Y."/>
            <person name="Watada M."/>
            <person name="Katoh T."/>
            <person name="Gotoh A."/>
            <person name="Gotoh Y."/>
            <person name="Taniguchi I."/>
            <person name="Nakamura K."/>
            <person name="Hayashi T."/>
            <person name="Katayama T."/>
            <person name="Uemura T."/>
            <person name="Hattori Y."/>
        </authorList>
    </citation>
    <scope>NUCLEOTIDE SEQUENCE [LARGE SCALE GENOMIC DNA]</scope>
    <source>
        <strain evidence="10 11">SB-73</strain>
    </source>
</reference>
<evidence type="ECO:0000256" key="8">
    <source>
        <dbReference type="SAM" id="MobiDB-lite"/>
    </source>
</evidence>
<dbReference type="EMBL" id="BTGC01000008">
    <property type="protein sequence ID" value="GMM51739.1"/>
    <property type="molecule type" value="Genomic_DNA"/>
</dbReference>
<keyword evidence="3 7" id="KW-0805">Transcription regulation</keyword>
<keyword evidence="4 7" id="KW-0804">Transcription</keyword>
<proteinExistence type="inferred from homology"/>
<evidence type="ECO:0000256" key="3">
    <source>
        <dbReference type="ARBA" id="ARBA00023015"/>
    </source>
</evidence>
<evidence type="ECO:0000259" key="9">
    <source>
        <dbReference type="Pfam" id="PF10513"/>
    </source>
</evidence>
<comment type="caution">
    <text evidence="10">The sequence shown here is derived from an EMBL/GenBank/DDBJ whole genome shotgun (WGS) entry which is preliminary data.</text>
</comment>
<feature type="region of interest" description="Disordered" evidence="8">
    <location>
        <begin position="745"/>
        <end position="788"/>
    </location>
</feature>
<evidence type="ECO:0000256" key="5">
    <source>
        <dbReference type="ARBA" id="ARBA00023242"/>
    </source>
</evidence>
<dbReference type="GO" id="GO:0005634">
    <property type="term" value="C:nucleus"/>
    <property type="evidence" value="ECO:0007669"/>
    <property type="project" value="UniProtKB-SubCell"/>
</dbReference>
<dbReference type="PANTHER" id="PTHR14898">
    <property type="entry name" value="ENHANCER OF POLYCOMB"/>
    <property type="match status" value="1"/>
</dbReference>
<feature type="compositionally biased region" description="Polar residues" evidence="8">
    <location>
        <begin position="835"/>
        <end position="866"/>
    </location>
</feature>
<gene>
    <name evidence="10" type="ORF">DASB73_027020</name>
</gene>
<feature type="domain" description="Enhancer of polycomb-like N-terminal" evidence="9">
    <location>
        <begin position="14"/>
        <end position="157"/>
    </location>
</feature>
<sequence length="1001" mass="113629">MASNEHFTAAPRFRQRKISLKQQLRVLNEEDLPNYIEDVRGDLLGVVETGVDKNEEEERHLQAVLNSAAAAQKNSKAFIPTPKASTKWADFKDYYKPGWSQTESYLRCSATVEDAESSKYYMDERDAEFLKDMNNDIKINKNMCSEDEYELVCSLMEDVVAEKQSFLTMNPQSLMSYDEIEPLILGFLDKRQKALQNPLDPERLLAEAESQDYARKYTGSSIRSPIVTVKTFGLKIYNHWRKRKIERHGKSITPSLQFESGLPTDEADPYVCFRRREVRHTRKTRRTDQQNSGILRKLYGEMHQAQDILELVLNRERNRLKQIQVDLELFDMRCRVKSMKRKLSIGPEPDDIDLLVSVPKRVIKEEQARQRRMERDRERKEKAMLEKQKVESEKREAKEVKQQEAKKAAAVSNVPSCFNASYTVSGTKVPEFNYTTVEQQADDTDASLRQAIADKMRLRAEANESWVNVTDNVYVPFIDFFANTPEETSTNIRSRNDTDEEPHRAIVYGNRKVSVVKPLSALESEDERSTKMHSFTSHNSNRVKEMLKKRKLSLTSDNMDTEVITVGRDGQIEAASAVDFAWNPMQYVVDKNEPNAKIRVRSFGAGLKYVDRLSDNRSTFEFGRKLVLDPQSDADERLADRNMFADAEYEDLEEMPWIFDEPARLNSIEPGTQSLRFGSVLIAKTNEFLQEAQNQRRRAIQAVSKRQKMQLQQQQQQVLQRQQQQRQQQQARQQQQQQQQKQQQQQRQQSQMQPQLQAHIQAQAHAHAQQMQAQLRNQGQNPNSSTLTIQQQLAQGNSNRATPSLLSQTQGALTAKQAQAAQLQAQQAQLAPQTSKYSSPNAKNSGIPNFSGIISPSNNNQSKEFQRTMSRTNVNVNASNISGSAITSPITASMNPSLLSNASDTNGSNNSSLNFLGSNTPTTIPGVNGLVSPSPSRSMSPTQMIRQDQRFSPSMRSASPVSTADNLSPSPADTQSARNVQNQSDGLSPSFTNRHKLQAGV</sequence>
<evidence type="ECO:0000256" key="2">
    <source>
        <dbReference type="ARBA" id="ARBA00008035"/>
    </source>
</evidence>
<dbReference type="InterPro" id="IPR019542">
    <property type="entry name" value="Enhancer_polycomb-like_N"/>
</dbReference>
<evidence type="ECO:0000256" key="6">
    <source>
        <dbReference type="ARBA" id="ARBA00025513"/>
    </source>
</evidence>